<keyword evidence="1" id="KW-0808">Transferase</keyword>
<keyword evidence="3" id="KW-0902">Two-component regulatory system</keyword>
<dbReference type="PANTHER" id="PTHR24421:SF56">
    <property type="entry name" value="OXYGEN SENSOR HISTIDINE KINASE RESPONSE REGULATOR DOST"/>
    <property type="match status" value="1"/>
</dbReference>
<dbReference type="PANTHER" id="PTHR24421">
    <property type="entry name" value="NITRATE/NITRITE SENSOR PROTEIN NARX-RELATED"/>
    <property type="match status" value="1"/>
</dbReference>
<dbReference type="InterPro" id="IPR003018">
    <property type="entry name" value="GAF"/>
</dbReference>
<protein>
    <submittedName>
        <fullName evidence="6">GAF domain-containing protein</fullName>
    </submittedName>
</protein>
<reference evidence="6 7" key="1">
    <citation type="submission" date="2018-10" db="EMBL/GenBank/DDBJ databases">
        <title>Isolation, diversity and antifungal activity of actinobacteria from wheat.</title>
        <authorList>
            <person name="Han C."/>
        </authorList>
    </citation>
    <scope>NUCLEOTIDE SEQUENCE [LARGE SCALE GENOMIC DNA]</scope>
    <source>
        <strain evidence="6 7">NEAU-YY642</strain>
    </source>
</reference>
<feature type="domain" description="Histidine kinase/HSP90-like ATPase" evidence="5">
    <location>
        <begin position="419"/>
        <end position="515"/>
    </location>
</feature>
<dbReference type="SUPFAM" id="SSF55781">
    <property type="entry name" value="GAF domain-like"/>
    <property type="match status" value="2"/>
</dbReference>
<proteinExistence type="predicted"/>
<dbReference type="Pfam" id="PF02518">
    <property type="entry name" value="HATPase_c"/>
    <property type="match status" value="1"/>
</dbReference>
<evidence type="ECO:0000259" key="4">
    <source>
        <dbReference type="SMART" id="SM00065"/>
    </source>
</evidence>
<dbReference type="RefSeq" id="WP_122183125.1">
    <property type="nucleotide sequence ID" value="NZ_RFFJ01000029.1"/>
</dbReference>
<accession>A0A3M2M1P8</accession>
<dbReference type="Gene3D" id="3.30.450.40">
    <property type="match status" value="2"/>
</dbReference>
<dbReference type="InterPro" id="IPR029016">
    <property type="entry name" value="GAF-like_dom_sf"/>
</dbReference>
<dbReference type="Gene3D" id="3.30.565.10">
    <property type="entry name" value="Histidine kinase-like ATPase, C-terminal domain"/>
    <property type="match status" value="1"/>
</dbReference>
<name>A0A3M2M1P8_9ACTN</name>
<sequence>MRQVAEPLRALAALGGDSEPEAVPARVVRAAAELTGAGHAALAVLSDDGERIDRLLTHGQAPVHDPEPLLHALLDGRGARPSPDTTLWAPVLVHGAKSGAIWLTDPPHGTFTEADGELVRVLAAEAGLALGNARLHEAVRQQARWLDGSLELSTSLLSAEPEDPEDNALAVVAEQARRLARAAVAAVLEPNGEDGLTVVAVCADDPGGLLGSTVPADSPTVRQVLAGDPVFRDRPTADAAPPLDLGGPYGPHMLLPLTSDETTLGVLSLARSREAPPYSVPERANATQFAQQAALALLLTRARRDRELLAVLEDRDRIARDLHDLVIQRLFAVGLIMEGARRVTSSEDVRQRVDQATTELDATIQEIRTAIFALQQHPDDAPTGLRTRVLRETGAAAQLLGFRPAVSFVGPVDSVVEEGVARNLLAALREGLSNAARHANASRVEVTVDARAHQPDGREAVRLTVADDGVGMGAGGQRRSGLRNLVRRAESLGGTAEVGPGIGGAGTTLAWQTPR</sequence>
<evidence type="ECO:0000259" key="5">
    <source>
        <dbReference type="SMART" id="SM00387"/>
    </source>
</evidence>
<dbReference type="InterPro" id="IPR050482">
    <property type="entry name" value="Sensor_HK_TwoCompSys"/>
</dbReference>
<dbReference type="Proteomes" id="UP000278673">
    <property type="component" value="Unassembled WGS sequence"/>
</dbReference>
<dbReference type="GO" id="GO:0016020">
    <property type="term" value="C:membrane"/>
    <property type="evidence" value="ECO:0007669"/>
    <property type="project" value="InterPro"/>
</dbReference>
<dbReference type="GO" id="GO:0000155">
    <property type="term" value="F:phosphorelay sensor kinase activity"/>
    <property type="evidence" value="ECO:0007669"/>
    <property type="project" value="InterPro"/>
</dbReference>
<keyword evidence="7" id="KW-1185">Reference proteome</keyword>
<evidence type="ECO:0000256" key="2">
    <source>
        <dbReference type="ARBA" id="ARBA00022777"/>
    </source>
</evidence>
<dbReference type="CDD" id="cd16917">
    <property type="entry name" value="HATPase_UhpB-NarQ-NarX-like"/>
    <property type="match status" value="1"/>
</dbReference>
<evidence type="ECO:0000256" key="1">
    <source>
        <dbReference type="ARBA" id="ARBA00022679"/>
    </source>
</evidence>
<gene>
    <name evidence="6" type="ORF">EBN88_08160</name>
</gene>
<evidence type="ECO:0000313" key="6">
    <source>
        <dbReference type="EMBL" id="RMI42990.1"/>
    </source>
</evidence>
<comment type="caution">
    <text evidence="6">The sequence shown here is derived from an EMBL/GenBank/DDBJ whole genome shotgun (WGS) entry which is preliminary data.</text>
</comment>
<dbReference type="GO" id="GO:0046983">
    <property type="term" value="F:protein dimerization activity"/>
    <property type="evidence" value="ECO:0007669"/>
    <property type="project" value="InterPro"/>
</dbReference>
<keyword evidence="2" id="KW-0418">Kinase</keyword>
<dbReference type="AlphaFoldDB" id="A0A3M2M1P8"/>
<dbReference type="InterPro" id="IPR011712">
    <property type="entry name" value="Sig_transdc_His_kin_sub3_dim/P"/>
</dbReference>
<dbReference type="SUPFAM" id="SSF55874">
    <property type="entry name" value="ATPase domain of HSP90 chaperone/DNA topoisomerase II/histidine kinase"/>
    <property type="match status" value="1"/>
</dbReference>
<feature type="domain" description="GAF" evidence="4">
    <location>
        <begin position="164"/>
        <end position="307"/>
    </location>
</feature>
<dbReference type="EMBL" id="RFFJ01000029">
    <property type="protein sequence ID" value="RMI42990.1"/>
    <property type="molecule type" value="Genomic_DNA"/>
</dbReference>
<dbReference type="InterPro" id="IPR003594">
    <property type="entry name" value="HATPase_dom"/>
</dbReference>
<evidence type="ECO:0000256" key="3">
    <source>
        <dbReference type="ARBA" id="ARBA00023012"/>
    </source>
</evidence>
<dbReference type="Pfam" id="PF13185">
    <property type="entry name" value="GAF_2"/>
    <property type="match status" value="1"/>
</dbReference>
<dbReference type="Pfam" id="PF07730">
    <property type="entry name" value="HisKA_3"/>
    <property type="match status" value="1"/>
</dbReference>
<dbReference type="SMART" id="SM00387">
    <property type="entry name" value="HATPase_c"/>
    <property type="match status" value="1"/>
</dbReference>
<dbReference type="Gene3D" id="1.20.5.1930">
    <property type="match status" value="1"/>
</dbReference>
<evidence type="ECO:0000313" key="7">
    <source>
        <dbReference type="Proteomes" id="UP000278673"/>
    </source>
</evidence>
<organism evidence="6 7">
    <name type="scientific">Streptomyces triticirhizae</name>
    <dbReference type="NCBI Taxonomy" id="2483353"/>
    <lineage>
        <taxon>Bacteria</taxon>
        <taxon>Bacillati</taxon>
        <taxon>Actinomycetota</taxon>
        <taxon>Actinomycetes</taxon>
        <taxon>Kitasatosporales</taxon>
        <taxon>Streptomycetaceae</taxon>
        <taxon>Streptomyces</taxon>
    </lineage>
</organism>
<dbReference type="SMART" id="SM00065">
    <property type="entry name" value="GAF"/>
    <property type="match status" value="1"/>
</dbReference>
<dbReference type="InterPro" id="IPR036890">
    <property type="entry name" value="HATPase_C_sf"/>
</dbReference>